<sequence>MIPRIRIAHLPTPVEPLPRLSTILGGPRLWVKRDDQTGLALGGNKTRKLEFVVAEAQAHGAQTLITVGAVQSNHCRQTAALAARLGLECALVLFGESPKNPSGNYLLDRLFGAEVTWATRETYEAVLQETFEKAWAEGRRPYLIPLGASTPLGAIAYAYAFKEFAEQGIEADWIVLASSSAGTQAGLVLGARLSGWRGRILGISVDHPAGWVKERVAELASQAADRLGESVRIAPHEVEVNDSYIGAGYGVMGHREVEAIQLFARHEGLLLDPVYTGRAAAGMIDLIRSGFFKPGERVLFWHTGGIPALFADRYAPNLL</sequence>
<dbReference type="InterPro" id="IPR027278">
    <property type="entry name" value="ACCD_DCysDesulf"/>
</dbReference>
<dbReference type="PIRSF" id="PIRSF006278">
    <property type="entry name" value="ACCD_DCysDesulf"/>
    <property type="match status" value="1"/>
</dbReference>
<protein>
    <submittedName>
        <fullName evidence="7">Pyridoxal-5'-phosphate-dependent protein</fullName>
    </submittedName>
</protein>
<evidence type="ECO:0000313" key="8">
    <source>
        <dbReference type="Proteomes" id="UP000050544"/>
    </source>
</evidence>
<evidence type="ECO:0000256" key="5">
    <source>
        <dbReference type="PIRSR" id="PIRSR006278-2"/>
    </source>
</evidence>
<dbReference type="InterPro" id="IPR001926">
    <property type="entry name" value="TrpB-like_PALP"/>
</dbReference>
<dbReference type="PANTHER" id="PTHR43780">
    <property type="entry name" value="1-AMINOCYCLOPROPANE-1-CARBOXYLATE DEAMINASE-RELATED"/>
    <property type="match status" value="1"/>
</dbReference>
<dbReference type="GO" id="GO:0019148">
    <property type="term" value="F:D-cysteine desulfhydrase activity"/>
    <property type="evidence" value="ECO:0007669"/>
    <property type="project" value="TreeGrafter"/>
</dbReference>
<evidence type="ECO:0000259" key="6">
    <source>
        <dbReference type="Pfam" id="PF00291"/>
    </source>
</evidence>
<comment type="caution">
    <text evidence="7">The sequence shown here is derived from an EMBL/GenBank/DDBJ whole genome shotgun (WGS) entry which is preliminary data.</text>
</comment>
<accession>A0A0P6Y667</accession>
<evidence type="ECO:0000256" key="1">
    <source>
        <dbReference type="ARBA" id="ARBA00001933"/>
    </source>
</evidence>
<dbReference type="OrthoDB" id="9801249at2"/>
<feature type="domain" description="Tryptophan synthase beta chain-like PALP" evidence="6">
    <location>
        <begin position="8"/>
        <end position="304"/>
    </location>
</feature>
<feature type="modified residue" description="N6-(pyridoxal phosphate)lysine" evidence="5">
    <location>
        <position position="45"/>
    </location>
</feature>
<comment type="similarity">
    <text evidence="2">Belongs to the ACC deaminase/D-cysteine desulfhydrase family.</text>
</comment>
<gene>
    <name evidence="7" type="ORF">SE15_04795</name>
</gene>
<dbReference type="GO" id="GO:1901605">
    <property type="term" value="P:alpha-amino acid metabolic process"/>
    <property type="evidence" value="ECO:0007669"/>
    <property type="project" value="UniProtKB-ARBA"/>
</dbReference>
<organism evidence="7 8">
    <name type="scientific">Thermanaerothrix daxensis</name>
    <dbReference type="NCBI Taxonomy" id="869279"/>
    <lineage>
        <taxon>Bacteria</taxon>
        <taxon>Bacillati</taxon>
        <taxon>Chloroflexota</taxon>
        <taxon>Anaerolineae</taxon>
        <taxon>Anaerolineales</taxon>
        <taxon>Anaerolineaceae</taxon>
        <taxon>Thermanaerothrix</taxon>
    </lineage>
</organism>
<dbReference type="Pfam" id="PF00291">
    <property type="entry name" value="PALP"/>
    <property type="match status" value="1"/>
</dbReference>
<dbReference type="PATRIC" id="fig|869279.4.peg.969"/>
<comment type="cofactor">
    <cofactor evidence="1">
        <name>pyridoxal 5'-phosphate</name>
        <dbReference type="ChEBI" id="CHEBI:597326"/>
    </cofactor>
</comment>
<name>A0A0P6Y667_9CHLR</name>
<dbReference type="RefSeq" id="WP_054520945.1">
    <property type="nucleotide sequence ID" value="NZ_LGKO01000002.1"/>
</dbReference>
<keyword evidence="8" id="KW-1185">Reference proteome</keyword>
<dbReference type="Gene3D" id="3.40.50.1100">
    <property type="match status" value="2"/>
</dbReference>
<evidence type="ECO:0000256" key="4">
    <source>
        <dbReference type="PIRSR" id="PIRSR006278-1"/>
    </source>
</evidence>
<dbReference type="SUPFAM" id="SSF53686">
    <property type="entry name" value="Tryptophan synthase beta subunit-like PLP-dependent enzymes"/>
    <property type="match status" value="1"/>
</dbReference>
<dbReference type="Proteomes" id="UP000050544">
    <property type="component" value="Unassembled WGS sequence"/>
</dbReference>
<proteinExistence type="inferred from homology"/>
<dbReference type="STRING" id="869279.SE15_04795"/>
<dbReference type="AlphaFoldDB" id="A0A0P6Y667"/>
<dbReference type="InterPro" id="IPR036052">
    <property type="entry name" value="TrpB-like_PALP_sf"/>
</dbReference>
<dbReference type="PANTHER" id="PTHR43780:SF2">
    <property type="entry name" value="1-AMINOCYCLOPROPANE-1-CARBOXYLATE DEAMINASE-RELATED"/>
    <property type="match status" value="1"/>
</dbReference>
<evidence type="ECO:0000256" key="3">
    <source>
        <dbReference type="ARBA" id="ARBA00022898"/>
    </source>
</evidence>
<evidence type="ECO:0000256" key="2">
    <source>
        <dbReference type="ARBA" id="ARBA00008639"/>
    </source>
</evidence>
<keyword evidence="3 5" id="KW-0663">Pyridoxal phosphate</keyword>
<evidence type="ECO:0000313" key="7">
    <source>
        <dbReference type="EMBL" id="KPL84431.1"/>
    </source>
</evidence>
<reference evidence="7 8" key="1">
    <citation type="submission" date="2015-07" db="EMBL/GenBank/DDBJ databases">
        <title>Whole genome sequence of Thermanaerothrix daxensis DSM 23592.</title>
        <authorList>
            <person name="Hemp J."/>
            <person name="Ward L.M."/>
            <person name="Pace L.A."/>
            <person name="Fischer W.W."/>
        </authorList>
    </citation>
    <scope>NUCLEOTIDE SEQUENCE [LARGE SCALE GENOMIC DNA]</scope>
    <source>
        <strain evidence="7 8">GNS-1</strain>
    </source>
</reference>
<feature type="active site" description="Nucleophile" evidence="4">
    <location>
        <position position="72"/>
    </location>
</feature>
<dbReference type="EMBL" id="LGKO01000002">
    <property type="protein sequence ID" value="KPL84431.1"/>
    <property type="molecule type" value="Genomic_DNA"/>
</dbReference>